<reference evidence="2" key="1">
    <citation type="journal article" date="2023" name="Plant J.">
        <title>Genome sequences and population genomics provide insights into the demographic history, inbreeding, and mutation load of two 'living fossil' tree species of Dipteronia.</title>
        <authorList>
            <person name="Feng Y."/>
            <person name="Comes H.P."/>
            <person name="Chen J."/>
            <person name="Zhu S."/>
            <person name="Lu R."/>
            <person name="Zhang X."/>
            <person name="Li P."/>
            <person name="Qiu J."/>
            <person name="Olsen K.M."/>
            <person name="Qiu Y."/>
        </authorList>
    </citation>
    <scope>NUCLEOTIDE SEQUENCE</scope>
    <source>
        <strain evidence="2">KIB01</strain>
    </source>
</reference>
<proteinExistence type="predicted"/>
<comment type="caution">
    <text evidence="2">The sequence shown here is derived from an EMBL/GenBank/DDBJ whole genome shotgun (WGS) entry which is preliminary data.</text>
</comment>
<evidence type="ECO:0000313" key="2">
    <source>
        <dbReference type="EMBL" id="KAK2648435.1"/>
    </source>
</evidence>
<sequence>MHVFGWPISTKVASLEWKVRSKVDVRQPRRVSRGLELNVDGNKVKKPGVSTGVIREAYNRPGSSYAKVVKVSQRKGNMKDSNMNFQYASDENDTERVEVINWEKELYDSSWLNLCTVGVFKKFSDVHSMIKRCSEWNIHLSSFYVGDKNILWKFKSKEERNVFIRRRELCADFFSFVGSWSLAITPQCRLVRVEFRGIPLNAWCEEFFLKLGWDIGEPLMIEDETFHKEVLHRGDSTIAEVAGFDANMMTQVVPRKKKEKSLGSKTIGATVFNSSTSQLPSAEVSNCRKVIQFDLGFGLANDNVVVGKGKSVEKSGSSEESVESSYDEGHEGLQNFGGESSMAGACQRVDSNIVIDLSRGSGGDLGKKLDSSFKDALINGGNGSNTGRGSWNLEEELSKVIEKGVAMGQFKVPNIVNKSGNTTVGSSGDSAGGWSLSDEVVKVIEMGCALGFDFNGKVGRVAAEIDRREKDDEARYLTIKALGRMEKRKMARNLVVRTRSTILFIQESKLNHFDSKVIKSLGDSYLLKGVGVEANGAAGGVITLWNEDSLGVMSCIYNNQCIILAGILSPINKESERKGGNGSVSWMRNFKVFAVAVNVIDLPLQGMAFTWSNNRENESWARLNRFLCDPIFLSWFPKLVQKGLGRSLSDHNPVILGELEVDWGPKPFHFWIAWLEDNKLMVDVRKKWMNCQSGSSAGPILRHKINVVMCLLKAHAIKRKSEENSIEILEADLATIEGRDEVCGWSAGLREERSSCLVKLWKQEGLQVSQILEEERRMLEVNFSVGEVWKAVCDCDGNKVPSLDGLNLNFIKANWDMIKGDFMNFLHVFYNDGSVVKDFNYTFIALIPKIKGPSSLQEYRPISLVGSLYKVLAKVLANRLKVVMDSVIGSSQLAFVKG</sequence>
<accession>A0AAD9X003</accession>
<dbReference type="PANTHER" id="PTHR46890:SF48">
    <property type="entry name" value="RNA-DIRECTED DNA POLYMERASE"/>
    <property type="match status" value="1"/>
</dbReference>
<protein>
    <recommendedName>
        <fullName evidence="4">Reverse transcriptase domain-containing protein</fullName>
    </recommendedName>
</protein>
<dbReference type="AlphaFoldDB" id="A0AAD9X003"/>
<gene>
    <name evidence="2" type="ORF">Ddye_015924</name>
</gene>
<dbReference type="EMBL" id="JANJYI010000005">
    <property type="protein sequence ID" value="KAK2648435.1"/>
    <property type="molecule type" value="Genomic_DNA"/>
</dbReference>
<evidence type="ECO:0000256" key="1">
    <source>
        <dbReference type="SAM" id="MobiDB-lite"/>
    </source>
</evidence>
<organism evidence="2 3">
    <name type="scientific">Dipteronia dyeriana</name>
    <dbReference type="NCBI Taxonomy" id="168575"/>
    <lineage>
        <taxon>Eukaryota</taxon>
        <taxon>Viridiplantae</taxon>
        <taxon>Streptophyta</taxon>
        <taxon>Embryophyta</taxon>
        <taxon>Tracheophyta</taxon>
        <taxon>Spermatophyta</taxon>
        <taxon>Magnoliopsida</taxon>
        <taxon>eudicotyledons</taxon>
        <taxon>Gunneridae</taxon>
        <taxon>Pentapetalae</taxon>
        <taxon>rosids</taxon>
        <taxon>malvids</taxon>
        <taxon>Sapindales</taxon>
        <taxon>Sapindaceae</taxon>
        <taxon>Hippocastanoideae</taxon>
        <taxon>Acereae</taxon>
        <taxon>Dipteronia</taxon>
    </lineage>
</organism>
<evidence type="ECO:0008006" key="4">
    <source>
        <dbReference type="Google" id="ProtNLM"/>
    </source>
</evidence>
<dbReference type="PANTHER" id="PTHR46890">
    <property type="entry name" value="NON-LTR RETROLELEMENT REVERSE TRANSCRIPTASE-LIKE PROTEIN-RELATED"/>
    <property type="match status" value="1"/>
</dbReference>
<feature type="region of interest" description="Disordered" evidence="1">
    <location>
        <begin position="310"/>
        <end position="334"/>
    </location>
</feature>
<name>A0AAD9X003_9ROSI</name>
<evidence type="ECO:0000313" key="3">
    <source>
        <dbReference type="Proteomes" id="UP001280121"/>
    </source>
</evidence>
<dbReference type="InterPro" id="IPR052343">
    <property type="entry name" value="Retrotransposon-Effector_Assoc"/>
</dbReference>
<dbReference type="InterPro" id="IPR036691">
    <property type="entry name" value="Endo/exonu/phosph_ase_sf"/>
</dbReference>
<dbReference type="Proteomes" id="UP001280121">
    <property type="component" value="Unassembled WGS sequence"/>
</dbReference>
<keyword evidence="3" id="KW-1185">Reference proteome</keyword>
<dbReference type="SUPFAM" id="SSF56219">
    <property type="entry name" value="DNase I-like"/>
    <property type="match status" value="1"/>
</dbReference>